<proteinExistence type="predicted"/>
<organism evidence="2 3">
    <name type="scientific">Streptomyces prasinosporus</name>
    <dbReference type="NCBI Taxonomy" id="68256"/>
    <lineage>
        <taxon>Bacteria</taxon>
        <taxon>Bacillati</taxon>
        <taxon>Actinomycetota</taxon>
        <taxon>Actinomycetes</taxon>
        <taxon>Kitasatosporales</taxon>
        <taxon>Streptomycetaceae</taxon>
        <taxon>Streptomyces</taxon>
        <taxon>Streptomyces albogriseolus group</taxon>
    </lineage>
</organism>
<evidence type="ECO:0000256" key="1">
    <source>
        <dbReference type="SAM" id="MobiDB-lite"/>
    </source>
</evidence>
<name>A0ABP6UA66_9ACTN</name>
<sequence length="124" mass="13787">MPLFSTRTRPTSPPLPFSRATPNWRSVLGQAEQAGQWQGRRRRSDRRLLEETGSDWDRRGHRASVLAEAAAGTGRRAQTWLARDPHDVDALVFHSLGHAGARSARSGVSRTPRRWSPSVTVPPS</sequence>
<dbReference type="EMBL" id="BAAAXF010000081">
    <property type="protein sequence ID" value="GAA3504607.1"/>
    <property type="molecule type" value="Genomic_DNA"/>
</dbReference>
<reference evidence="3" key="1">
    <citation type="journal article" date="2019" name="Int. J. Syst. Evol. Microbiol.">
        <title>The Global Catalogue of Microorganisms (GCM) 10K type strain sequencing project: providing services to taxonomists for standard genome sequencing and annotation.</title>
        <authorList>
            <consortium name="The Broad Institute Genomics Platform"/>
            <consortium name="The Broad Institute Genome Sequencing Center for Infectious Disease"/>
            <person name="Wu L."/>
            <person name="Ma J."/>
        </authorList>
    </citation>
    <scope>NUCLEOTIDE SEQUENCE [LARGE SCALE GENOMIC DNA]</scope>
    <source>
        <strain evidence="3">JCM 4816</strain>
    </source>
</reference>
<protein>
    <submittedName>
        <fullName evidence="2">Uncharacterized protein</fullName>
    </submittedName>
</protein>
<feature type="compositionally biased region" description="Low complexity" evidence="1">
    <location>
        <begin position="1"/>
        <end position="10"/>
    </location>
</feature>
<gene>
    <name evidence="2" type="ORF">GCM10019016_117200</name>
</gene>
<comment type="caution">
    <text evidence="2">The sequence shown here is derived from an EMBL/GenBank/DDBJ whole genome shotgun (WGS) entry which is preliminary data.</text>
</comment>
<keyword evidence="3" id="KW-1185">Reference proteome</keyword>
<feature type="region of interest" description="Disordered" evidence="1">
    <location>
        <begin position="1"/>
        <end position="54"/>
    </location>
</feature>
<feature type="region of interest" description="Disordered" evidence="1">
    <location>
        <begin position="99"/>
        <end position="124"/>
    </location>
</feature>
<accession>A0ABP6UA66</accession>
<evidence type="ECO:0000313" key="2">
    <source>
        <dbReference type="EMBL" id="GAA3504607.1"/>
    </source>
</evidence>
<evidence type="ECO:0000313" key="3">
    <source>
        <dbReference type="Proteomes" id="UP001501455"/>
    </source>
</evidence>
<dbReference type="Proteomes" id="UP001501455">
    <property type="component" value="Unassembled WGS sequence"/>
</dbReference>